<keyword evidence="3" id="KW-1185">Reference proteome</keyword>
<evidence type="ECO:0000313" key="2">
    <source>
        <dbReference type="EMBL" id="RSU10756.1"/>
    </source>
</evidence>
<dbReference type="EMBL" id="NGKA01000013">
    <property type="protein sequence ID" value="RSU10756.1"/>
    <property type="molecule type" value="Genomic_DNA"/>
</dbReference>
<dbReference type="PANTHER" id="PTHR33169:SF14">
    <property type="entry name" value="TRANSCRIPTIONAL REGULATOR RV3488"/>
    <property type="match status" value="1"/>
</dbReference>
<reference evidence="2 3" key="1">
    <citation type="submission" date="2017-05" db="EMBL/GenBank/DDBJ databases">
        <title>Vagococcus spp. assemblies.</title>
        <authorList>
            <person name="Gulvik C.A."/>
        </authorList>
    </citation>
    <scope>NUCLEOTIDE SEQUENCE [LARGE SCALE GENOMIC DNA]</scope>
    <source>
        <strain evidence="2 3">CCUG 51432</strain>
    </source>
</reference>
<dbReference type="Proteomes" id="UP000287605">
    <property type="component" value="Unassembled WGS sequence"/>
</dbReference>
<dbReference type="SUPFAM" id="SSF46785">
    <property type="entry name" value="Winged helix' DNA-binding domain"/>
    <property type="match status" value="1"/>
</dbReference>
<protein>
    <submittedName>
        <fullName evidence="2">PadR family transcriptional regulator</fullName>
    </submittedName>
</protein>
<dbReference type="AlphaFoldDB" id="A0A430ARS4"/>
<dbReference type="Gene3D" id="1.10.10.10">
    <property type="entry name" value="Winged helix-like DNA-binding domain superfamily/Winged helix DNA-binding domain"/>
    <property type="match status" value="1"/>
</dbReference>
<evidence type="ECO:0000259" key="1">
    <source>
        <dbReference type="Pfam" id="PF03551"/>
    </source>
</evidence>
<gene>
    <name evidence="2" type="ORF">CBF29_09235</name>
</gene>
<organism evidence="2 3">
    <name type="scientific">Vagococcus elongatus</name>
    <dbReference type="NCBI Taxonomy" id="180344"/>
    <lineage>
        <taxon>Bacteria</taxon>
        <taxon>Bacillati</taxon>
        <taxon>Bacillota</taxon>
        <taxon>Bacilli</taxon>
        <taxon>Lactobacillales</taxon>
        <taxon>Enterococcaceae</taxon>
        <taxon>Vagococcus</taxon>
    </lineage>
</organism>
<dbReference type="InterPro" id="IPR036388">
    <property type="entry name" value="WH-like_DNA-bd_sf"/>
</dbReference>
<name>A0A430ARS4_9ENTE</name>
<dbReference type="OrthoDB" id="9808017at2"/>
<dbReference type="InterPro" id="IPR005149">
    <property type="entry name" value="Tscrpt_reg_PadR_N"/>
</dbReference>
<proteinExistence type="predicted"/>
<dbReference type="RefSeq" id="WP_126809442.1">
    <property type="nucleotide sequence ID" value="NZ_NGKA01000013.1"/>
</dbReference>
<dbReference type="Pfam" id="PF03551">
    <property type="entry name" value="PadR"/>
    <property type="match status" value="1"/>
</dbReference>
<accession>A0A430ARS4</accession>
<sequence length="108" mass="12448">MISSDMIRGYNDPIILSILTDGDSYGYEISKKIREMSEGKYIIKETTLYSAFARLQKNGLITSYPGDETFGKKRTYYKITAKGLEFLIEKREEWEVTQEVVKIFLGGK</sequence>
<dbReference type="InterPro" id="IPR052509">
    <property type="entry name" value="Metal_resp_DNA-bind_regulator"/>
</dbReference>
<evidence type="ECO:0000313" key="3">
    <source>
        <dbReference type="Proteomes" id="UP000287605"/>
    </source>
</evidence>
<dbReference type="InterPro" id="IPR036390">
    <property type="entry name" value="WH_DNA-bd_sf"/>
</dbReference>
<dbReference type="PANTHER" id="PTHR33169">
    <property type="entry name" value="PADR-FAMILY TRANSCRIPTIONAL REGULATOR"/>
    <property type="match status" value="1"/>
</dbReference>
<feature type="domain" description="Transcription regulator PadR N-terminal" evidence="1">
    <location>
        <begin position="15"/>
        <end position="86"/>
    </location>
</feature>
<comment type="caution">
    <text evidence="2">The sequence shown here is derived from an EMBL/GenBank/DDBJ whole genome shotgun (WGS) entry which is preliminary data.</text>
</comment>